<dbReference type="AlphaFoldDB" id="A0A6G3XVS3"/>
<proteinExistence type="predicted"/>
<evidence type="ECO:0000313" key="2">
    <source>
        <dbReference type="EMBL" id="NEE21767.1"/>
    </source>
</evidence>
<organism evidence="2">
    <name type="scientific">Streptomyces sp. SID7499</name>
    <dbReference type="NCBI Taxonomy" id="2706086"/>
    <lineage>
        <taxon>Bacteria</taxon>
        <taxon>Bacillati</taxon>
        <taxon>Actinomycetota</taxon>
        <taxon>Actinomycetes</taxon>
        <taxon>Kitasatosporales</taxon>
        <taxon>Streptomycetaceae</taxon>
        <taxon>Streptomyces</taxon>
    </lineage>
</organism>
<reference evidence="2" key="1">
    <citation type="submission" date="2020-01" db="EMBL/GenBank/DDBJ databases">
        <title>Insect and environment-associated Actinomycetes.</title>
        <authorList>
            <person name="Currrie C."/>
            <person name="Chevrette M."/>
            <person name="Carlson C."/>
            <person name="Stubbendieck R."/>
            <person name="Wendt-Pienkowski E."/>
        </authorList>
    </citation>
    <scope>NUCLEOTIDE SEQUENCE</scope>
    <source>
        <strain evidence="2">SID7499</strain>
    </source>
</reference>
<name>A0A6G3XVS3_9ACTN</name>
<feature type="non-terminal residue" evidence="2">
    <location>
        <position position="35"/>
    </location>
</feature>
<dbReference type="EMBL" id="JAAGMN010009282">
    <property type="protein sequence ID" value="NEE21767.1"/>
    <property type="molecule type" value="Genomic_DNA"/>
</dbReference>
<accession>A0A6G3XVS3</accession>
<evidence type="ECO:0000256" key="1">
    <source>
        <dbReference type="SAM" id="MobiDB-lite"/>
    </source>
</evidence>
<sequence>MGGYHHGEIAVQERAGLASEAGHSRGAIGSAVPEV</sequence>
<gene>
    <name evidence="2" type="ORF">G3M58_86820</name>
</gene>
<feature type="region of interest" description="Disordered" evidence="1">
    <location>
        <begin position="15"/>
        <end position="35"/>
    </location>
</feature>
<protein>
    <submittedName>
        <fullName evidence="2">Pyridoxamine 5'-phosphate oxidase family protein</fullName>
    </submittedName>
</protein>
<comment type="caution">
    <text evidence="2">The sequence shown here is derived from an EMBL/GenBank/DDBJ whole genome shotgun (WGS) entry which is preliminary data.</text>
</comment>